<reference evidence="3 4" key="1">
    <citation type="submission" date="2020-01" db="EMBL/GenBank/DDBJ databases">
        <authorList>
            <person name="Kim M.K."/>
        </authorList>
    </citation>
    <scope>NUCLEOTIDE SEQUENCE [LARGE SCALE GENOMIC DNA]</scope>
    <source>
        <strain evidence="3 4">172606-1</strain>
    </source>
</reference>
<sequence>MEATPVTLHFQPAPPEHGDRKPIRDGLSSVVKVGDYIFLACDEGSSVERLKCTSKGYEEHTIFSLAEYIPLTEGNTGEVDIEGIDFENHYLWITGSHGLKRKKPDEEGTVKKKIKQLSKVELEPNRYVLARIPLVADPDTKEYHFYKSCKHPDDPEKTLTAAVLKEKKHTNELTEALQEDIHLKNFLKIPGKDNGFDVEGLALDGSRVFLGLRGPVLRGWAVILEIETKEIDKHTIGLQKIGPKSQKYKKHFLDLAGMGIRELTPAGKDLLILAGPTMDLDGTISVYRWKNAIPDTKNSKKSIVYERKVERLFDIPHGTGKNSGKDKAEGITLIADHELLIVYDSPSAQRKAGKTNVVADIVSISGDNKKRVGK</sequence>
<evidence type="ECO:0000259" key="2">
    <source>
        <dbReference type="Pfam" id="PF12275"/>
    </source>
</evidence>
<name>A0A6C0GFF2_9BACT</name>
<feature type="domain" description="DUF3616" evidence="2">
    <location>
        <begin position="27"/>
        <end position="360"/>
    </location>
</feature>
<dbReference type="EMBL" id="CP048222">
    <property type="protein sequence ID" value="QHT66472.1"/>
    <property type="molecule type" value="Genomic_DNA"/>
</dbReference>
<protein>
    <submittedName>
        <fullName evidence="3">DUF3616 domain-containing protein</fullName>
    </submittedName>
</protein>
<gene>
    <name evidence="3" type="ORF">GXP67_07285</name>
</gene>
<evidence type="ECO:0000256" key="1">
    <source>
        <dbReference type="SAM" id="MobiDB-lite"/>
    </source>
</evidence>
<organism evidence="3 4">
    <name type="scientific">Rhodocytophaga rosea</name>
    <dbReference type="NCBI Taxonomy" id="2704465"/>
    <lineage>
        <taxon>Bacteria</taxon>
        <taxon>Pseudomonadati</taxon>
        <taxon>Bacteroidota</taxon>
        <taxon>Cytophagia</taxon>
        <taxon>Cytophagales</taxon>
        <taxon>Rhodocytophagaceae</taxon>
        <taxon>Rhodocytophaga</taxon>
    </lineage>
</organism>
<feature type="region of interest" description="Disordered" evidence="1">
    <location>
        <begin position="1"/>
        <end position="20"/>
    </location>
</feature>
<dbReference type="AlphaFoldDB" id="A0A6C0GFF2"/>
<keyword evidence="4" id="KW-1185">Reference proteome</keyword>
<dbReference type="InterPro" id="IPR022060">
    <property type="entry name" value="DUF3616"/>
</dbReference>
<dbReference type="Pfam" id="PF12275">
    <property type="entry name" value="DUF3616"/>
    <property type="match status" value="1"/>
</dbReference>
<dbReference type="Proteomes" id="UP000480178">
    <property type="component" value="Chromosome"/>
</dbReference>
<evidence type="ECO:0000313" key="4">
    <source>
        <dbReference type="Proteomes" id="UP000480178"/>
    </source>
</evidence>
<accession>A0A6C0GFF2</accession>
<dbReference type="RefSeq" id="WP_162442526.1">
    <property type="nucleotide sequence ID" value="NZ_CP048222.1"/>
</dbReference>
<evidence type="ECO:0000313" key="3">
    <source>
        <dbReference type="EMBL" id="QHT66472.1"/>
    </source>
</evidence>
<proteinExistence type="predicted"/>
<dbReference type="KEGG" id="rhoz:GXP67_07285"/>